<dbReference type="InterPro" id="IPR016191">
    <property type="entry name" value="Ribonuclease/ribotoxin"/>
</dbReference>
<evidence type="ECO:0000313" key="4">
    <source>
        <dbReference type="EMBL" id="GAA1721808.1"/>
    </source>
</evidence>
<dbReference type="SUPFAM" id="SSF53933">
    <property type="entry name" value="Microbial ribonucleases"/>
    <property type="match status" value="1"/>
</dbReference>
<reference evidence="5" key="1">
    <citation type="journal article" date="2019" name="Int. J. Syst. Evol. Microbiol.">
        <title>The Global Catalogue of Microorganisms (GCM) 10K type strain sequencing project: providing services to taxonomists for standard genome sequencing and annotation.</title>
        <authorList>
            <consortium name="The Broad Institute Genomics Platform"/>
            <consortium name="The Broad Institute Genome Sequencing Center for Infectious Disease"/>
            <person name="Wu L."/>
            <person name="Ma J."/>
        </authorList>
    </citation>
    <scope>NUCLEOTIDE SEQUENCE [LARGE SCALE GENOMIC DNA]</scope>
    <source>
        <strain evidence="5">JCM 14718</strain>
    </source>
</reference>
<evidence type="ECO:0000256" key="2">
    <source>
        <dbReference type="ARBA" id="ARBA00022801"/>
    </source>
</evidence>
<comment type="caution">
    <text evidence="4">The sequence shown here is derived from an EMBL/GenBank/DDBJ whole genome shotgun (WGS) entry which is preliminary data.</text>
</comment>
<feature type="chain" id="PRO_5047285543" evidence="3">
    <location>
        <begin position="31"/>
        <end position="150"/>
    </location>
</feature>
<keyword evidence="2" id="KW-0378">Hydrolase</keyword>
<evidence type="ECO:0000256" key="3">
    <source>
        <dbReference type="SAM" id="SignalP"/>
    </source>
</evidence>
<accession>A0ABP4VBW6</accession>
<dbReference type="RefSeq" id="WP_344315420.1">
    <property type="nucleotide sequence ID" value="NZ_BAAANY010000048.1"/>
</dbReference>
<dbReference type="Proteomes" id="UP001500618">
    <property type="component" value="Unassembled WGS sequence"/>
</dbReference>
<feature type="signal peptide" evidence="3">
    <location>
        <begin position="1"/>
        <end position="30"/>
    </location>
</feature>
<keyword evidence="1" id="KW-0540">Nuclease</keyword>
<evidence type="ECO:0000256" key="1">
    <source>
        <dbReference type="ARBA" id="ARBA00022722"/>
    </source>
</evidence>
<protein>
    <submittedName>
        <fullName evidence="4">Uncharacterized protein</fullName>
    </submittedName>
</protein>
<sequence length="150" mass="16290">MRTGRPFQQVVAAAAVGIALLAGMSTPASAAIATRAVPASVSQPAACADPSSALARWWLDFGWPRNGPSNKEWRVQSPAGGKWVWIWGGEDYQNRTNPKLPPGTYNSYDTTFLSTAGQPRLSGRLVRDAYNHTVRYTADHYGSWCAMGVY</sequence>
<keyword evidence="5" id="KW-1185">Reference proteome</keyword>
<keyword evidence="3" id="KW-0732">Signal</keyword>
<dbReference type="EMBL" id="BAAANY010000048">
    <property type="protein sequence ID" value="GAA1721808.1"/>
    <property type="molecule type" value="Genomic_DNA"/>
</dbReference>
<name>A0ABP4VBW6_9ACTN</name>
<organism evidence="4 5">
    <name type="scientific">Fodinicola feengrottensis</name>
    <dbReference type="NCBI Taxonomy" id="435914"/>
    <lineage>
        <taxon>Bacteria</taxon>
        <taxon>Bacillati</taxon>
        <taxon>Actinomycetota</taxon>
        <taxon>Actinomycetes</taxon>
        <taxon>Mycobacteriales</taxon>
        <taxon>Fodinicola</taxon>
    </lineage>
</organism>
<gene>
    <name evidence="4" type="ORF">GCM10009765_82430</name>
</gene>
<evidence type="ECO:0000313" key="5">
    <source>
        <dbReference type="Proteomes" id="UP001500618"/>
    </source>
</evidence>
<proteinExistence type="predicted"/>
<dbReference type="Gene3D" id="3.10.450.30">
    <property type="entry name" value="Microbial ribonucleases"/>
    <property type="match status" value="1"/>
</dbReference>